<feature type="domain" description="UvrD-like helicase ATP-binding" evidence="14">
    <location>
        <begin position="10"/>
        <end position="295"/>
    </location>
</feature>
<dbReference type="Pfam" id="PF13361">
    <property type="entry name" value="UvrD_C"/>
    <property type="match status" value="1"/>
</dbReference>
<dbReference type="EC" id="5.6.2.4" evidence="9"/>
<evidence type="ECO:0000256" key="4">
    <source>
        <dbReference type="ARBA" id="ARBA00022806"/>
    </source>
</evidence>
<reference evidence="16 17" key="1">
    <citation type="journal article" date="2019" name="Nat. Med.">
        <title>A library of human gut bacterial isolates paired with longitudinal multiomics data enables mechanistic microbiome research.</title>
        <authorList>
            <person name="Poyet M."/>
            <person name="Groussin M."/>
            <person name="Gibbons S.M."/>
            <person name="Avila-Pacheco J."/>
            <person name="Jiang X."/>
            <person name="Kearney S.M."/>
            <person name="Perrotta A.R."/>
            <person name="Berdy B."/>
            <person name="Zhao S."/>
            <person name="Lieberman T.D."/>
            <person name="Swanson P.K."/>
            <person name="Smith M."/>
            <person name="Roesemann S."/>
            <person name="Alexander J.E."/>
            <person name="Rich S.A."/>
            <person name="Livny J."/>
            <person name="Vlamakis H."/>
            <person name="Clish C."/>
            <person name="Bullock K."/>
            <person name="Deik A."/>
            <person name="Scott J."/>
            <person name="Pierce K.A."/>
            <person name="Xavier R.J."/>
            <person name="Alm E.J."/>
        </authorList>
    </citation>
    <scope>NUCLEOTIDE SEQUENCE [LARGE SCALE GENOMIC DNA]</scope>
    <source>
        <strain evidence="16 17">BIOML-A2</strain>
    </source>
</reference>
<dbReference type="GO" id="GO:0033202">
    <property type="term" value="C:DNA helicase complex"/>
    <property type="evidence" value="ECO:0007669"/>
    <property type="project" value="TreeGrafter"/>
</dbReference>
<evidence type="ECO:0000256" key="1">
    <source>
        <dbReference type="ARBA" id="ARBA00009922"/>
    </source>
</evidence>
<organism evidence="16 17">
    <name type="scientific">Alistipes shahii</name>
    <dbReference type="NCBI Taxonomy" id="328814"/>
    <lineage>
        <taxon>Bacteria</taxon>
        <taxon>Pseudomonadati</taxon>
        <taxon>Bacteroidota</taxon>
        <taxon>Bacteroidia</taxon>
        <taxon>Bacteroidales</taxon>
        <taxon>Rikenellaceae</taxon>
        <taxon>Alistipes</taxon>
    </lineage>
</organism>
<dbReference type="GO" id="GO:0043138">
    <property type="term" value="F:3'-5' DNA helicase activity"/>
    <property type="evidence" value="ECO:0007669"/>
    <property type="project" value="UniProtKB-EC"/>
</dbReference>
<accession>A0A5B3GEU4</accession>
<evidence type="ECO:0000313" key="17">
    <source>
        <dbReference type="Proteomes" id="UP000323567"/>
    </source>
</evidence>
<dbReference type="InterPro" id="IPR027417">
    <property type="entry name" value="P-loop_NTPase"/>
</dbReference>
<keyword evidence="5 12" id="KW-0067">ATP-binding</keyword>
<evidence type="ECO:0000259" key="15">
    <source>
        <dbReference type="PROSITE" id="PS51217"/>
    </source>
</evidence>
<comment type="caution">
    <text evidence="16">The sequence shown here is derived from an EMBL/GenBank/DDBJ whole genome shotgun (WGS) entry which is preliminary data.</text>
</comment>
<keyword evidence="4 12" id="KW-0347">Helicase</keyword>
<dbReference type="Pfam" id="PF00580">
    <property type="entry name" value="UvrD-helicase"/>
    <property type="match status" value="1"/>
</dbReference>
<dbReference type="Proteomes" id="UP000323567">
    <property type="component" value="Unassembled WGS sequence"/>
</dbReference>
<name>A0A5B3GEU4_9BACT</name>
<evidence type="ECO:0000313" key="16">
    <source>
        <dbReference type="EMBL" id="KAA2372084.1"/>
    </source>
</evidence>
<dbReference type="PROSITE" id="PS51198">
    <property type="entry name" value="UVRD_HELICASE_ATP_BIND"/>
    <property type="match status" value="1"/>
</dbReference>
<dbReference type="EMBL" id="VVXK01000001">
    <property type="protein sequence ID" value="KAA2372084.1"/>
    <property type="molecule type" value="Genomic_DNA"/>
</dbReference>
<dbReference type="InterPro" id="IPR013986">
    <property type="entry name" value="DExx_box_DNA_helicase_dom_sf"/>
</dbReference>
<dbReference type="Gene3D" id="3.40.50.300">
    <property type="entry name" value="P-loop containing nucleotide triphosphate hydrolases"/>
    <property type="match status" value="2"/>
</dbReference>
<dbReference type="SUPFAM" id="SSF52540">
    <property type="entry name" value="P-loop containing nucleoside triphosphate hydrolases"/>
    <property type="match status" value="1"/>
</dbReference>
<evidence type="ECO:0000256" key="9">
    <source>
        <dbReference type="ARBA" id="ARBA00034808"/>
    </source>
</evidence>
<dbReference type="GO" id="GO:0003677">
    <property type="term" value="F:DNA binding"/>
    <property type="evidence" value="ECO:0007669"/>
    <property type="project" value="UniProtKB-KW"/>
</dbReference>
<evidence type="ECO:0000256" key="10">
    <source>
        <dbReference type="ARBA" id="ARBA00034923"/>
    </source>
</evidence>
<feature type="compositionally biased region" description="Low complexity" evidence="13">
    <location>
        <begin position="731"/>
        <end position="741"/>
    </location>
</feature>
<feature type="compositionally biased region" description="Gly residues" evidence="13">
    <location>
        <begin position="703"/>
        <end position="730"/>
    </location>
</feature>
<feature type="compositionally biased region" description="Basic and acidic residues" evidence="13">
    <location>
        <begin position="667"/>
        <end position="681"/>
    </location>
</feature>
<evidence type="ECO:0000256" key="3">
    <source>
        <dbReference type="ARBA" id="ARBA00022801"/>
    </source>
</evidence>
<feature type="domain" description="UvrD-like helicase C-terminal" evidence="15">
    <location>
        <begin position="296"/>
        <end position="587"/>
    </location>
</feature>
<keyword evidence="3 12" id="KW-0378">Hydrolase</keyword>
<comment type="catalytic activity">
    <reaction evidence="8">
        <text>Couples ATP hydrolysis with the unwinding of duplex DNA by translocating in the 3'-5' direction.</text>
        <dbReference type="EC" id="5.6.2.4"/>
    </reaction>
</comment>
<dbReference type="CDD" id="cd18807">
    <property type="entry name" value="SF1_C_UvrD"/>
    <property type="match status" value="1"/>
</dbReference>
<keyword evidence="7" id="KW-0413">Isomerase</keyword>
<dbReference type="InterPro" id="IPR014017">
    <property type="entry name" value="DNA_helicase_UvrD-like_C"/>
</dbReference>
<dbReference type="PANTHER" id="PTHR11070">
    <property type="entry name" value="UVRD / RECB / PCRA DNA HELICASE FAMILY MEMBER"/>
    <property type="match status" value="1"/>
</dbReference>
<evidence type="ECO:0000256" key="8">
    <source>
        <dbReference type="ARBA" id="ARBA00034617"/>
    </source>
</evidence>
<dbReference type="AlphaFoldDB" id="A0A5B3GEU4"/>
<evidence type="ECO:0000256" key="5">
    <source>
        <dbReference type="ARBA" id="ARBA00022840"/>
    </source>
</evidence>
<comment type="similarity">
    <text evidence="1">Belongs to the helicase family. UvrD subfamily.</text>
</comment>
<dbReference type="GO" id="GO:0000725">
    <property type="term" value="P:recombinational repair"/>
    <property type="evidence" value="ECO:0007669"/>
    <property type="project" value="TreeGrafter"/>
</dbReference>
<feature type="region of interest" description="Disordered" evidence="13">
    <location>
        <begin position="667"/>
        <end position="686"/>
    </location>
</feature>
<dbReference type="InterPro" id="IPR014016">
    <property type="entry name" value="UvrD-like_ATP-bd"/>
</dbReference>
<dbReference type="PROSITE" id="PS51217">
    <property type="entry name" value="UVRD_HELICASE_CTER"/>
    <property type="match status" value="1"/>
</dbReference>
<evidence type="ECO:0000256" key="7">
    <source>
        <dbReference type="ARBA" id="ARBA00023235"/>
    </source>
</evidence>
<dbReference type="PANTHER" id="PTHR11070:SF2">
    <property type="entry name" value="ATP-DEPENDENT DNA HELICASE SRS2"/>
    <property type="match status" value="1"/>
</dbReference>
<evidence type="ECO:0000256" key="2">
    <source>
        <dbReference type="ARBA" id="ARBA00022741"/>
    </source>
</evidence>
<evidence type="ECO:0000256" key="6">
    <source>
        <dbReference type="ARBA" id="ARBA00023125"/>
    </source>
</evidence>
<dbReference type="InterPro" id="IPR000212">
    <property type="entry name" value="DNA_helicase_UvrD/REP"/>
</dbReference>
<evidence type="ECO:0000256" key="13">
    <source>
        <dbReference type="SAM" id="MobiDB-lite"/>
    </source>
</evidence>
<feature type="region of interest" description="Disordered" evidence="13">
    <location>
        <begin position="700"/>
        <end position="772"/>
    </location>
</feature>
<dbReference type="Gene3D" id="1.10.10.160">
    <property type="match status" value="1"/>
</dbReference>
<dbReference type="GO" id="GO:0005524">
    <property type="term" value="F:ATP binding"/>
    <property type="evidence" value="ECO:0007669"/>
    <property type="project" value="UniProtKB-UniRule"/>
</dbReference>
<dbReference type="CDD" id="cd17932">
    <property type="entry name" value="DEXQc_UvrD"/>
    <property type="match status" value="1"/>
</dbReference>
<dbReference type="Pfam" id="PF21196">
    <property type="entry name" value="PcrA_UvrD_tudor"/>
    <property type="match status" value="1"/>
</dbReference>
<feature type="binding site" evidence="12">
    <location>
        <begin position="31"/>
        <end position="38"/>
    </location>
    <ligand>
        <name>ATP</name>
        <dbReference type="ChEBI" id="CHEBI:30616"/>
    </ligand>
</feature>
<sequence length="846" mass="94971">MESKESPILQGLNPAQRDAVVNYDSPSLIIAGAGSGKTRVLTSRIAYMIEQGIKPWNILALTFTNKAAESMRERIAQMLPDNRSRYIRMGTFHSVFSRILRENAEKIGFTDSFTIYEPSDCKNLLKTIVRELNLPDEKYKPNVLSSRISYAKNCLVTPGAYLANSTCAAEDRQAQIPEFGNIYNIYCQRCKRNGAMDFDDLLLQTNILLRDCPDVLARYQEQFQYILVDEYQDTNYAQYTIIRRLSQTHSKVCVVGDDAQSIYSFRGAKIENILSFKKDYPSAMVFKLEQNYRSTQTIVDAANSVIVRNSKRMEKHCFSEGDVGDKIRILKAYTDREEAEMVVTDLRDKVRAAGDEWSEAVILYRTNNQSAVLEDNLRRRGIPYRIYKGSSFYDHKEIRDMMAYIRLVINPRDDEAFKRIVNYPARGIGDTTVQRIAALAAERGVSMWEAVDALVAEPVTDPVQRTIARKVADFVAMIRALSLARNDKGLYDFGLEIASRSGIIAAYRTENTPEAASALDNIEELLNSMQEFKERVDAEIRGGERPEEEEATIEEWLQNMMLMTDMDQDDPDSKNKVTLMTVHSAKGLEYKYVYIVGLEENLFPSQRAVESPDGIEEERRLFYVALTRAKVSATISYAEMRFQWGESKFTRPSCFLREIDPRYIESDADFAETRPQRRPGDDGPAAIDELRRRFDYRFQQKQQGGGRFGGGGNGGSGGYGSRSGSGGGFGRAADGESGPARRFARAAESRRPAAAPDPALVQTPRPSTDGMRRVGVRQAMDGGLSSGSAAAVSGEYVVGQRVEHPKFGVGIVQRIETLSTDHKLVVAFDNAGEKTLLAKFAKLTKL</sequence>
<protein>
    <recommendedName>
        <fullName evidence="9">DNA 3'-5' helicase</fullName>
        <ecNumber evidence="9">5.6.2.4</ecNumber>
    </recommendedName>
    <alternativeName>
        <fullName evidence="10">DNA 3'-5' helicase II</fullName>
    </alternativeName>
</protein>
<evidence type="ECO:0000256" key="11">
    <source>
        <dbReference type="ARBA" id="ARBA00048988"/>
    </source>
</evidence>
<keyword evidence="2 12" id="KW-0547">Nucleotide-binding</keyword>
<dbReference type="GO" id="GO:0005829">
    <property type="term" value="C:cytosol"/>
    <property type="evidence" value="ECO:0007669"/>
    <property type="project" value="TreeGrafter"/>
</dbReference>
<dbReference type="RefSeq" id="WP_149886836.1">
    <property type="nucleotide sequence ID" value="NZ_CAUATG010000001.1"/>
</dbReference>
<dbReference type="Gene3D" id="1.10.486.10">
    <property type="entry name" value="PCRA, domain 4"/>
    <property type="match status" value="1"/>
</dbReference>
<proteinExistence type="inferred from homology"/>
<gene>
    <name evidence="16" type="ORF">F2Y13_01035</name>
</gene>
<evidence type="ECO:0000256" key="12">
    <source>
        <dbReference type="PROSITE-ProRule" id="PRU00560"/>
    </source>
</evidence>
<dbReference type="GeneID" id="92756972"/>
<dbReference type="GO" id="GO:0016887">
    <property type="term" value="F:ATP hydrolysis activity"/>
    <property type="evidence" value="ECO:0007669"/>
    <property type="project" value="RHEA"/>
</dbReference>
<evidence type="ECO:0000259" key="14">
    <source>
        <dbReference type="PROSITE" id="PS51198"/>
    </source>
</evidence>
<comment type="catalytic activity">
    <reaction evidence="11">
        <text>ATP + H2O = ADP + phosphate + H(+)</text>
        <dbReference type="Rhea" id="RHEA:13065"/>
        <dbReference type="ChEBI" id="CHEBI:15377"/>
        <dbReference type="ChEBI" id="CHEBI:15378"/>
        <dbReference type="ChEBI" id="CHEBI:30616"/>
        <dbReference type="ChEBI" id="CHEBI:43474"/>
        <dbReference type="ChEBI" id="CHEBI:456216"/>
        <dbReference type="EC" id="5.6.2.4"/>
    </reaction>
</comment>
<keyword evidence="6" id="KW-0238">DNA-binding</keyword>